<dbReference type="OrthoDB" id="5405126at2759"/>
<proteinExistence type="predicted"/>
<accession>A0A9P4UWI7</accession>
<evidence type="ECO:0000313" key="2">
    <source>
        <dbReference type="Proteomes" id="UP000799444"/>
    </source>
</evidence>
<dbReference type="Proteomes" id="UP000799444">
    <property type="component" value="Unassembled WGS sequence"/>
</dbReference>
<reference evidence="1" key="1">
    <citation type="journal article" date="2020" name="Stud. Mycol.">
        <title>101 Dothideomycetes genomes: a test case for predicting lifestyles and emergence of pathogens.</title>
        <authorList>
            <person name="Haridas S."/>
            <person name="Albert R."/>
            <person name="Binder M."/>
            <person name="Bloem J."/>
            <person name="Labutti K."/>
            <person name="Salamov A."/>
            <person name="Andreopoulos B."/>
            <person name="Baker S."/>
            <person name="Barry K."/>
            <person name="Bills G."/>
            <person name="Bluhm B."/>
            <person name="Cannon C."/>
            <person name="Castanera R."/>
            <person name="Culley D."/>
            <person name="Daum C."/>
            <person name="Ezra D."/>
            <person name="Gonzalez J."/>
            <person name="Henrissat B."/>
            <person name="Kuo A."/>
            <person name="Liang C."/>
            <person name="Lipzen A."/>
            <person name="Lutzoni F."/>
            <person name="Magnuson J."/>
            <person name="Mondo S."/>
            <person name="Nolan M."/>
            <person name="Ohm R."/>
            <person name="Pangilinan J."/>
            <person name="Park H.-J."/>
            <person name="Ramirez L."/>
            <person name="Alfaro M."/>
            <person name="Sun H."/>
            <person name="Tritt A."/>
            <person name="Yoshinaga Y."/>
            <person name="Zwiers L.-H."/>
            <person name="Turgeon B."/>
            <person name="Goodwin S."/>
            <person name="Spatafora J."/>
            <person name="Crous P."/>
            <person name="Grigoriev I."/>
        </authorList>
    </citation>
    <scope>NUCLEOTIDE SEQUENCE</scope>
    <source>
        <strain evidence="1">CBS 125425</strain>
    </source>
</reference>
<gene>
    <name evidence="1" type="ORF">EJ04DRAFT_450542</name>
</gene>
<sequence>ILLPLHLTPDQKKLIYDKENIGRLEAEPIDITLGNVTLTLEHLDITKDIPNRWATVRAIINSSSTRQDWENVVRMMEGFKQAGVRLRPDWQEKIIRRLNLAGMQHLVLRAVQQSSRTGLQLKTGGLVHVVLRGQHMRAAGAEWSEEETRKALSAAEQIIELLENREHLGGTALTPGDLRSSPFVIAYPAELAAVRAKRHTKERDEDGKVLRYTSRLMDALTQDEFMSTTLQSELAALDLETSNAQGYWFRRVPFHVERQVWKFIPVLNALQTSRQVLGQKMPRAREAVKVIAEIKEGLAKASVGVSKLCKTLDTPHVARRVLQEIDSV</sequence>
<dbReference type="AlphaFoldDB" id="A0A9P4UWI7"/>
<name>A0A9P4UWI7_9PLEO</name>
<keyword evidence="2" id="KW-1185">Reference proteome</keyword>
<protein>
    <submittedName>
        <fullName evidence="1">Uncharacterized protein</fullName>
    </submittedName>
</protein>
<organism evidence="1 2">
    <name type="scientific">Polyplosphaeria fusca</name>
    <dbReference type="NCBI Taxonomy" id="682080"/>
    <lineage>
        <taxon>Eukaryota</taxon>
        <taxon>Fungi</taxon>
        <taxon>Dikarya</taxon>
        <taxon>Ascomycota</taxon>
        <taxon>Pezizomycotina</taxon>
        <taxon>Dothideomycetes</taxon>
        <taxon>Pleosporomycetidae</taxon>
        <taxon>Pleosporales</taxon>
        <taxon>Tetraplosphaeriaceae</taxon>
        <taxon>Polyplosphaeria</taxon>
    </lineage>
</organism>
<feature type="non-terminal residue" evidence="1">
    <location>
        <position position="1"/>
    </location>
</feature>
<comment type="caution">
    <text evidence="1">The sequence shown here is derived from an EMBL/GenBank/DDBJ whole genome shotgun (WGS) entry which is preliminary data.</text>
</comment>
<dbReference type="EMBL" id="ML996308">
    <property type="protein sequence ID" value="KAF2727843.1"/>
    <property type="molecule type" value="Genomic_DNA"/>
</dbReference>
<evidence type="ECO:0000313" key="1">
    <source>
        <dbReference type="EMBL" id="KAF2727843.1"/>
    </source>
</evidence>